<evidence type="ECO:0000256" key="2">
    <source>
        <dbReference type="ARBA" id="ARBA00004651"/>
    </source>
</evidence>
<evidence type="ECO:0000256" key="4">
    <source>
        <dbReference type="ARBA" id="ARBA00022475"/>
    </source>
</evidence>
<gene>
    <name evidence="12" type="primary">inx</name>
    <name evidence="13" type="ORF">ANCCAN_09180</name>
</gene>
<dbReference type="AlphaFoldDB" id="A0A368GMG3"/>
<feature type="transmembrane region" description="Helical" evidence="12">
    <location>
        <begin position="389"/>
        <end position="409"/>
    </location>
</feature>
<dbReference type="GO" id="GO:0034220">
    <property type="term" value="P:monoatomic ion transmembrane transport"/>
    <property type="evidence" value="ECO:0007669"/>
    <property type="project" value="UniProtKB-KW"/>
</dbReference>
<dbReference type="PANTHER" id="PTHR11893">
    <property type="entry name" value="INNEXIN"/>
    <property type="match status" value="1"/>
</dbReference>
<keyword evidence="6" id="KW-0303">Gap junction</keyword>
<dbReference type="GO" id="GO:0005921">
    <property type="term" value="C:gap junction"/>
    <property type="evidence" value="ECO:0007669"/>
    <property type="project" value="UniProtKB-SubCell"/>
</dbReference>
<comment type="function">
    <text evidence="12">Structural component of the gap junctions.</text>
</comment>
<keyword evidence="11 12" id="KW-0407">Ion channel</keyword>
<dbReference type="PRINTS" id="PR01262">
    <property type="entry name" value="INNEXIN"/>
</dbReference>
<feature type="transmembrane region" description="Helical" evidence="12">
    <location>
        <begin position="300"/>
        <end position="324"/>
    </location>
</feature>
<proteinExistence type="inferred from homology"/>
<evidence type="ECO:0000313" key="13">
    <source>
        <dbReference type="EMBL" id="RCN44828.1"/>
    </source>
</evidence>
<evidence type="ECO:0000256" key="6">
    <source>
        <dbReference type="ARBA" id="ARBA00022868"/>
    </source>
</evidence>
<keyword evidence="7" id="KW-0965">Cell junction</keyword>
<evidence type="ECO:0000256" key="5">
    <source>
        <dbReference type="ARBA" id="ARBA00022692"/>
    </source>
</evidence>
<evidence type="ECO:0000256" key="12">
    <source>
        <dbReference type="RuleBase" id="RU010713"/>
    </source>
</evidence>
<dbReference type="GO" id="GO:0005243">
    <property type="term" value="F:gap junction channel activity"/>
    <property type="evidence" value="ECO:0007669"/>
    <property type="project" value="TreeGrafter"/>
</dbReference>
<dbReference type="InterPro" id="IPR000990">
    <property type="entry name" value="Innexin"/>
</dbReference>
<feature type="transmembrane region" description="Helical" evidence="12">
    <location>
        <begin position="229"/>
        <end position="246"/>
    </location>
</feature>
<keyword evidence="9 12" id="KW-0406">Ion transport</keyword>
<protein>
    <recommendedName>
        <fullName evidence="12">Innexin</fullName>
    </recommendedName>
</protein>
<comment type="subcellular location">
    <subcellularLocation>
        <location evidence="1">Cell junction</location>
        <location evidence="1">Gap junction</location>
    </subcellularLocation>
    <subcellularLocation>
        <location evidence="2 12">Cell membrane</location>
        <topology evidence="2 12">Multi-pass membrane protein</topology>
    </subcellularLocation>
</comment>
<keyword evidence="4" id="KW-1003">Cell membrane</keyword>
<organism evidence="13 14">
    <name type="scientific">Ancylostoma caninum</name>
    <name type="common">Dog hookworm</name>
    <dbReference type="NCBI Taxonomy" id="29170"/>
    <lineage>
        <taxon>Eukaryota</taxon>
        <taxon>Metazoa</taxon>
        <taxon>Ecdysozoa</taxon>
        <taxon>Nematoda</taxon>
        <taxon>Chromadorea</taxon>
        <taxon>Rhabditida</taxon>
        <taxon>Rhabditina</taxon>
        <taxon>Rhabditomorpha</taxon>
        <taxon>Strongyloidea</taxon>
        <taxon>Ancylostomatidae</taxon>
        <taxon>Ancylostomatinae</taxon>
        <taxon>Ancylostoma</taxon>
    </lineage>
</organism>
<accession>A0A368GMG3</accession>
<evidence type="ECO:0000256" key="9">
    <source>
        <dbReference type="ARBA" id="ARBA00023065"/>
    </source>
</evidence>
<reference evidence="13 14" key="1">
    <citation type="submission" date="2014-10" db="EMBL/GenBank/DDBJ databases">
        <title>Draft genome of the hookworm Ancylostoma caninum.</title>
        <authorList>
            <person name="Mitreva M."/>
        </authorList>
    </citation>
    <scope>NUCLEOTIDE SEQUENCE [LARGE SCALE GENOMIC DNA]</scope>
    <source>
        <strain evidence="13 14">Baltimore</strain>
    </source>
</reference>
<dbReference type="GO" id="GO:0005886">
    <property type="term" value="C:plasma membrane"/>
    <property type="evidence" value="ECO:0007669"/>
    <property type="project" value="UniProtKB-SubCell"/>
</dbReference>
<sequence length="484" mass="56450">MGNINNWTVQCVLMVNMFNEKIFIFMWFWYALLLVCTVVNLFAWIRQRYSKDARRTFLHNVLTDSGLDTTEADREEFYNEVVKDDGVLVLLLLDANGGRLQSGELAHQLWTSKFPQTGKQILEYDSELFMAFFARARGVIGNLDPTYDVDSSDRLKYVYTPWILCGTAFLVFAKEYVGQAIQCWVPMQWKGGWEQYAEHYCLIENTYFVNMNDTHLPHVEQRENREIRYYQWVPFVLMLLALFLYLPRFFWKQLQHITKIDLPTVTVALRNEAKKIRDPLNIKSLLKPARKGTWGYKLTLALLASKLLSIAVVIGEILFTGWFMGAGNLHGLRVVVDALNGRQWENSGNFPRVTFCDLEVRELGGAVHRWSLQCVLMINMFNEKIFVFLWWWFCMLLFVSILNLFRWVIRLSFDSQRAFVTAVLESSMSENVDSRDVSEFCKSGLKTDGVTIVHLIEENATIYQAAEFLMPLWEEFMSAKTKVE</sequence>
<dbReference type="OrthoDB" id="5867527at2759"/>
<dbReference type="STRING" id="29170.A0A368GMG3"/>
<dbReference type="Proteomes" id="UP000252519">
    <property type="component" value="Unassembled WGS sequence"/>
</dbReference>
<keyword evidence="10 12" id="KW-0472">Membrane</keyword>
<feature type="transmembrane region" description="Helical" evidence="12">
    <location>
        <begin position="22"/>
        <end position="45"/>
    </location>
</feature>
<dbReference type="Pfam" id="PF00876">
    <property type="entry name" value="Innexin"/>
    <property type="match status" value="2"/>
</dbReference>
<evidence type="ECO:0000256" key="10">
    <source>
        <dbReference type="ARBA" id="ARBA00023136"/>
    </source>
</evidence>
<dbReference type="EMBL" id="JOJR01000119">
    <property type="protein sequence ID" value="RCN44828.1"/>
    <property type="molecule type" value="Genomic_DNA"/>
</dbReference>
<keyword evidence="8 12" id="KW-1133">Transmembrane helix</keyword>
<keyword evidence="14" id="KW-1185">Reference proteome</keyword>
<evidence type="ECO:0000256" key="1">
    <source>
        <dbReference type="ARBA" id="ARBA00004610"/>
    </source>
</evidence>
<keyword evidence="5 12" id="KW-0812">Transmembrane</keyword>
<comment type="similarity">
    <text evidence="12">Belongs to the pannexin family.</text>
</comment>
<dbReference type="PROSITE" id="PS51013">
    <property type="entry name" value="PANNEXIN"/>
    <property type="match status" value="2"/>
</dbReference>
<evidence type="ECO:0000256" key="8">
    <source>
        <dbReference type="ARBA" id="ARBA00022989"/>
    </source>
</evidence>
<evidence type="ECO:0000256" key="7">
    <source>
        <dbReference type="ARBA" id="ARBA00022949"/>
    </source>
</evidence>
<evidence type="ECO:0000313" key="14">
    <source>
        <dbReference type="Proteomes" id="UP000252519"/>
    </source>
</evidence>
<evidence type="ECO:0000256" key="11">
    <source>
        <dbReference type="ARBA" id="ARBA00023303"/>
    </source>
</evidence>
<comment type="caution">
    <text evidence="13">The sequence shown here is derived from an EMBL/GenBank/DDBJ whole genome shotgun (WGS) entry which is preliminary data.</text>
</comment>
<dbReference type="PANTHER" id="PTHR11893:SF27">
    <property type="entry name" value="INNEXIN-17"/>
    <property type="match status" value="1"/>
</dbReference>
<keyword evidence="3 12" id="KW-0813">Transport</keyword>
<name>A0A368GMG3_ANCCA</name>
<evidence type="ECO:0000256" key="3">
    <source>
        <dbReference type="ARBA" id="ARBA00022448"/>
    </source>
</evidence>